<dbReference type="Proteomes" id="UP000270094">
    <property type="component" value="Unassembled WGS sequence"/>
</dbReference>
<comment type="subcellular location">
    <subcellularLocation>
        <location evidence="1">Nucleus</location>
    </subcellularLocation>
</comment>
<dbReference type="EMBL" id="UYYB01026768">
    <property type="protein sequence ID" value="VDM72699.1"/>
    <property type="molecule type" value="Genomic_DNA"/>
</dbReference>
<dbReference type="PANTHER" id="PTHR45843:SF1">
    <property type="entry name" value="PEPTIDYL-PROLYL CIS-TRANS ISOMERASE-LIKE 4"/>
    <property type="match status" value="1"/>
</dbReference>
<evidence type="ECO:0000313" key="5">
    <source>
        <dbReference type="Proteomes" id="UP000270094"/>
    </source>
</evidence>
<evidence type="ECO:0000256" key="2">
    <source>
        <dbReference type="ARBA" id="ARBA00023242"/>
    </source>
</evidence>
<feature type="compositionally biased region" description="Basic and acidic residues" evidence="3">
    <location>
        <begin position="119"/>
        <end position="138"/>
    </location>
</feature>
<keyword evidence="2" id="KW-0539">Nucleus</keyword>
<evidence type="ECO:0000256" key="3">
    <source>
        <dbReference type="SAM" id="MobiDB-lite"/>
    </source>
</evidence>
<dbReference type="GO" id="GO:0005634">
    <property type="term" value="C:nucleus"/>
    <property type="evidence" value="ECO:0007669"/>
    <property type="project" value="UniProtKB-SubCell"/>
</dbReference>
<feature type="compositionally biased region" description="Basic and acidic residues" evidence="3">
    <location>
        <begin position="25"/>
        <end position="90"/>
    </location>
</feature>
<protein>
    <submittedName>
        <fullName evidence="4">Uncharacterized protein</fullName>
    </submittedName>
</protein>
<gene>
    <name evidence="4" type="ORF">SVUK_LOCUS7697</name>
</gene>
<sequence>MDNVLIDDRRIHVDFSQSVAKLHQWNREGKDAPQADVKEEPELMDHKNTHRREMERRNGDEEGNLQKEEDLQNLRESEARKEEDGRDQDQAKMTCRKNFEEIGLLKNPTEGDQEAENEGLEKKEQEVENEYGRSREGTDQIAEINDDEVGSEDPAALRDVRNAHVPITDRVHH</sequence>
<accession>A0A3P7IZL8</accession>
<keyword evidence="5" id="KW-1185">Reference proteome</keyword>
<name>A0A3P7IZL8_STRVU</name>
<proteinExistence type="predicted"/>
<organism evidence="4 5">
    <name type="scientific">Strongylus vulgaris</name>
    <name type="common">Blood worm</name>
    <dbReference type="NCBI Taxonomy" id="40348"/>
    <lineage>
        <taxon>Eukaryota</taxon>
        <taxon>Metazoa</taxon>
        <taxon>Ecdysozoa</taxon>
        <taxon>Nematoda</taxon>
        <taxon>Chromadorea</taxon>
        <taxon>Rhabditida</taxon>
        <taxon>Rhabditina</taxon>
        <taxon>Rhabditomorpha</taxon>
        <taxon>Strongyloidea</taxon>
        <taxon>Strongylidae</taxon>
        <taxon>Strongylus</taxon>
    </lineage>
</organism>
<reference evidence="4 5" key="1">
    <citation type="submission" date="2018-11" db="EMBL/GenBank/DDBJ databases">
        <authorList>
            <consortium name="Pathogen Informatics"/>
        </authorList>
    </citation>
    <scope>NUCLEOTIDE SEQUENCE [LARGE SCALE GENOMIC DNA]</scope>
</reference>
<evidence type="ECO:0000256" key="1">
    <source>
        <dbReference type="ARBA" id="ARBA00004123"/>
    </source>
</evidence>
<dbReference type="AlphaFoldDB" id="A0A3P7IZL8"/>
<dbReference type="PANTHER" id="PTHR45843">
    <property type="entry name" value="PEPTIDYL-PROLYL CIS-TRANS ISOMERASE-LIKE 4"/>
    <property type="match status" value="1"/>
</dbReference>
<evidence type="ECO:0000313" key="4">
    <source>
        <dbReference type="EMBL" id="VDM72699.1"/>
    </source>
</evidence>
<feature type="non-terminal residue" evidence="4">
    <location>
        <position position="173"/>
    </location>
</feature>
<feature type="region of interest" description="Disordered" evidence="3">
    <location>
        <begin position="23"/>
        <end position="151"/>
    </location>
</feature>
<dbReference type="InterPro" id="IPR035542">
    <property type="entry name" value="CRIP"/>
</dbReference>
<dbReference type="OrthoDB" id="2083at2759"/>